<dbReference type="AlphaFoldDB" id="A0A3L5TV80"/>
<feature type="non-terminal residue" evidence="2">
    <location>
        <position position="1"/>
    </location>
</feature>
<gene>
    <name evidence="2" type="ORF">AM593_02217</name>
</gene>
<accession>A0A3L5TV80</accession>
<sequence>MIKHFNWMESNCHIPDLVQTFSNVENGGEHSINMISNNSVICIGYAFLFLIKYVSSSLVRDTQSPPDQTTGQSGQPAAEPTTTSTITEPTTTSTTTESTTTSTTTVPTTTLATTEPTTTLATTPTTAATGTTSASDSDDSGSASLDVSFYQIVLCVCISIASSKRTCVLPTGVFS</sequence>
<comment type="caution">
    <text evidence="2">The sequence shown here is derived from an EMBL/GenBank/DDBJ whole genome shotgun (WGS) entry which is preliminary data.</text>
</comment>
<evidence type="ECO:0000313" key="2">
    <source>
        <dbReference type="EMBL" id="OPL33842.1"/>
    </source>
</evidence>
<keyword evidence="3" id="KW-1185">Reference proteome</keyword>
<feature type="compositionally biased region" description="Low complexity" evidence="1">
    <location>
        <begin position="76"/>
        <end position="135"/>
    </location>
</feature>
<name>A0A3L5TV80_MYTGA</name>
<feature type="region of interest" description="Disordered" evidence="1">
    <location>
        <begin position="60"/>
        <end position="140"/>
    </location>
</feature>
<proteinExistence type="predicted"/>
<evidence type="ECO:0000256" key="1">
    <source>
        <dbReference type="SAM" id="MobiDB-lite"/>
    </source>
</evidence>
<organism evidence="2 3">
    <name type="scientific">Mytilus galloprovincialis</name>
    <name type="common">Mediterranean mussel</name>
    <dbReference type="NCBI Taxonomy" id="29158"/>
    <lineage>
        <taxon>Eukaryota</taxon>
        <taxon>Metazoa</taxon>
        <taxon>Spiralia</taxon>
        <taxon>Lophotrochozoa</taxon>
        <taxon>Mollusca</taxon>
        <taxon>Bivalvia</taxon>
        <taxon>Autobranchia</taxon>
        <taxon>Pteriomorphia</taxon>
        <taxon>Mytilida</taxon>
        <taxon>Mytiloidea</taxon>
        <taxon>Mytilidae</taxon>
        <taxon>Mytilinae</taxon>
        <taxon>Mytilus</taxon>
    </lineage>
</organism>
<protein>
    <submittedName>
        <fullName evidence="2">Uncharacterized protein</fullName>
    </submittedName>
</protein>
<reference evidence="2 3" key="1">
    <citation type="journal article" date="2016" name="PLoS ONE">
        <title>A First Insight into the Genome of the Filter-Feeder Mussel Mytilus galloprovincialis.</title>
        <authorList>
            <person name="Murgarella M."/>
            <person name="Puiu D."/>
            <person name="Novoa B."/>
            <person name="Figueras A."/>
            <person name="Posada D."/>
            <person name="Canchaya C."/>
        </authorList>
    </citation>
    <scope>NUCLEOTIDE SEQUENCE [LARGE SCALE GENOMIC DNA]</scope>
    <source>
        <tissue evidence="2">Muscle</tissue>
    </source>
</reference>
<evidence type="ECO:0000313" key="3">
    <source>
        <dbReference type="Proteomes" id="UP000266721"/>
    </source>
</evidence>
<dbReference type="EMBL" id="KV581362">
    <property type="protein sequence ID" value="OPL33842.1"/>
    <property type="molecule type" value="Genomic_DNA"/>
</dbReference>
<feature type="compositionally biased region" description="Polar residues" evidence="1">
    <location>
        <begin position="60"/>
        <end position="75"/>
    </location>
</feature>
<dbReference type="Proteomes" id="UP000266721">
    <property type="component" value="Unassembled WGS sequence"/>
</dbReference>